<name>A0ABP6YW36_9ACTN</name>
<keyword evidence="4" id="KW-1185">Reference proteome</keyword>
<feature type="region of interest" description="Disordered" evidence="1">
    <location>
        <begin position="31"/>
        <end position="54"/>
    </location>
</feature>
<keyword evidence="2" id="KW-0732">Signal</keyword>
<evidence type="ECO:0000313" key="4">
    <source>
        <dbReference type="Proteomes" id="UP001501074"/>
    </source>
</evidence>
<gene>
    <name evidence="3" type="ORF">GCM10022223_02670</name>
</gene>
<reference evidence="4" key="1">
    <citation type="journal article" date="2019" name="Int. J. Syst. Evol. Microbiol.">
        <title>The Global Catalogue of Microorganisms (GCM) 10K type strain sequencing project: providing services to taxonomists for standard genome sequencing and annotation.</title>
        <authorList>
            <consortium name="The Broad Institute Genomics Platform"/>
            <consortium name="The Broad Institute Genome Sequencing Center for Infectious Disease"/>
            <person name="Wu L."/>
            <person name="Ma J."/>
        </authorList>
    </citation>
    <scope>NUCLEOTIDE SEQUENCE [LARGE SCALE GENOMIC DNA]</scope>
    <source>
        <strain evidence="4">JCM 16902</strain>
    </source>
</reference>
<feature type="chain" id="PRO_5046611000" evidence="2">
    <location>
        <begin position="20"/>
        <end position="54"/>
    </location>
</feature>
<sequence>MSLALVGALVISSAQAVQAVASTNDGARYGRSADLGPLLPTTTAEPGYLPGYTP</sequence>
<feature type="signal peptide" evidence="2">
    <location>
        <begin position="1"/>
        <end position="19"/>
    </location>
</feature>
<evidence type="ECO:0000256" key="1">
    <source>
        <dbReference type="SAM" id="MobiDB-lite"/>
    </source>
</evidence>
<proteinExistence type="predicted"/>
<accession>A0ABP6YW36</accession>
<dbReference type="Proteomes" id="UP001501074">
    <property type="component" value="Unassembled WGS sequence"/>
</dbReference>
<evidence type="ECO:0000313" key="3">
    <source>
        <dbReference type="EMBL" id="GAA3591590.1"/>
    </source>
</evidence>
<organism evidence="3 4">
    <name type="scientific">Kineosporia mesophila</name>
    <dbReference type="NCBI Taxonomy" id="566012"/>
    <lineage>
        <taxon>Bacteria</taxon>
        <taxon>Bacillati</taxon>
        <taxon>Actinomycetota</taxon>
        <taxon>Actinomycetes</taxon>
        <taxon>Kineosporiales</taxon>
        <taxon>Kineosporiaceae</taxon>
        <taxon>Kineosporia</taxon>
    </lineage>
</organism>
<comment type="caution">
    <text evidence="3">The sequence shown here is derived from an EMBL/GenBank/DDBJ whole genome shotgun (WGS) entry which is preliminary data.</text>
</comment>
<dbReference type="EMBL" id="BAAAZO010000001">
    <property type="protein sequence ID" value="GAA3591590.1"/>
    <property type="molecule type" value="Genomic_DNA"/>
</dbReference>
<protein>
    <submittedName>
        <fullName evidence="3">Uncharacterized protein</fullName>
    </submittedName>
</protein>
<evidence type="ECO:0000256" key="2">
    <source>
        <dbReference type="SAM" id="SignalP"/>
    </source>
</evidence>